<dbReference type="EMBL" id="JASJQH010006963">
    <property type="protein sequence ID" value="KAK9721915.1"/>
    <property type="molecule type" value="Genomic_DNA"/>
</dbReference>
<feature type="transmembrane region" description="Helical" evidence="1">
    <location>
        <begin position="335"/>
        <end position="354"/>
    </location>
</feature>
<comment type="caution">
    <text evidence="3">The sequence shown here is derived from an EMBL/GenBank/DDBJ whole genome shotgun (WGS) entry which is preliminary data.</text>
</comment>
<feature type="transmembrane region" description="Helical" evidence="1">
    <location>
        <begin position="174"/>
        <end position="192"/>
    </location>
</feature>
<evidence type="ECO:0000256" key="1">
    <source>
        <dbReference type="SAM" id="Phobius"/>
    </source>
</evidence>
<feature type="domain" description="EamA" evidence="2">
    <location>
        <begin position="147"/>
        <end position="215"/>
    </location>
</feature>
<dbReference type="InterPro" id="IPR026505">
    <property type="entry name" value="Solute_c_fam_35_mem_F3/F4"/>
</dbReference>
<keyword evidence="1" id="KW-0812">Transmembrane</keyword>
<feature type="transmembrane region" description="Helical" evidence="1">
    <location>
        <begin position="140"/>
        <end position="162"/>
    </location>
</feature>
<keyword evidence="4" id="KW-1185">Reference proteome</keyword>
<gene>
    <name evidence="3" type="ORF">K7432_003036</name>
</gene>
<proteinExistence type="predicted"/>
<organism evidence="3 4">
    <name type="scientific">Basidiobolus ranarum</name>
    <dbReference type="NCBI Taxonomy" id="34480"/>
    <lineage>
        <taxon>Eukaryota</taxon>
        <taxon>Fungi</taxon>
        <taxon>Fungi incertae sedis</taxon>
        <taxon>Zoopagomycota</taxon>
        <taxon>Entomophthoromycotina</taxon>
        <taxon>Basidiobolomycetes</taxon>
        <taxon>Basidiobolales</taxon>
        <taxon>Basidiobolaceae</taxon>
        <taxon>Basidiobolus</taxon>
    </lineage>
</organism>
<feature type="transmembrane region" description="Helical" evidence="1">
    <location>
        <begin position="306"/>
        <end position="328"/>
    </location>
</feature>
<dbReference type="Gene3D" id="1.10.3730.20">
    <property type="match status" value="1"/>
</dbReference>
<dbReference type="Proteomes" id="UP001479436">
    <property type="component" value="Unassembled WGS sequence"/>
</dbReference>
<evidence type="ECO:0000313" key="3">
    <source>
        <dbReference type="EMBL" id="KAK9721915.1"/>
    </source>
</evidence>
<dbReference type="PANTHER" id="PTHR19346">
    <property type="entry name" value="SUGAR PHOSPHATE TRANSPORTER DOMAIN-CONTAINING PROTEIN"/>
    <property type="match status" value="1"/>
</dbReference>
<evidence type="ECO:0000259" key="2">
    <source>
        <dbReference type="Pfam" id="PF00892"/>
    </source>
</evidence>
<evidence type="ECO:0000313" key="4">
    <source>
        <dbReference type="Proteomes" id="UP001479436"/>
    </source>
</evidence>
<dbReference type="InterPro" id="IPR037185">
    <property type="entry name" value="EmrE-like"/>
</dbReference>
<dbReference type="Pfam" id="PF00892">
    <property type="entry name" value="EamA"/>
    <property type="match status" value="1"/>
</dbReference>
<dbReference type="InterPro" id="IPR000620">
    <property type="entry name" value="EamA_dom"/>
</dbReference>
<reference evidence="3 4" key="1">
    <citation type="submission" date="2023-04" db="EMBL/GenBank/DDBJ databases">
        <title>Genome of Basidiobolus ranarum AG-B5.</title>
        <authorList>
            <person name="Stajich J.E."/>
            <person name="Carter-House D."/>
            <person name="Gryganskyi A."/>
        </authorList>
    </citation>
    <scope>NUCLEOTIDE SEQUENCE [LARGE SCALE GENOMIC DNA]</scope>
    <source>
        <strain evidence="3 4">AG-B5</strain>
    </source>
</reference>
<dbReference type="PANTHER" id="PTHR19346:SF4">
    <property type="entry name" value="SUGAR PHOSPHATE TRANSPORTER DOMAIN-CONTAINING PROTEIN"/>
    <property type="match status" value="1"/>
</dbReference>
<feature type="transmembrane region" description="Helical" evidence="1">
    <location>
        <begin position="360"/>
        <end position="380"/>
    </location>
</feature>
<feature type="transmembrane region" description="Helical" evidence="1">
    <location>
        <begin position="233"/>
        <end position="254"/>
    </location>
</feature>
<protein>
    <recommendedName>
        <fullName evidence="2">EamA domain-containing protein</fullName>
    </recommendedName>
</protein>
<sequence length="399" mass="44080">MRKDTTESTLNLLHNGSNMVDESIVIESSRTYEVEPKAETPPKAMRIAGIILLLMCILAFTVQSEVAHHLQTDLGYTQPYFILWVAHSSFMFLFPIQFLIEKLKGKSYKKTCLEIVADSKKLLQEYRGDRKEEPSINSTVLHLTYTSIALATLLTAGSYLWYVALGLTTMARLTAIYNTSCFFAYGFSLFILNEKFMFSKIIALAVSIAGVVVMSFGESHAESSTFASYKATMVLGDVVSCVCALLIGLYEVVYKKYTVIPEKPSILFTNFFTGLIGVMTFSLQWIPILVLHLTGVEPFVVPSKEILTYLCLNAFLGVAYNGCFMSVITLTSPTFAALGIILTIPAVAMADFLVNGISVTTIELVGGAFIIAGFGIFGYADTKVSEYKKVDVEMQETQR</sequence>
<keyword evidence="1" id="KW-0472">Membrane</keyword>
<name>A0ABR2W6T5_9FUNG</name>
<feature type="transmembrane region" description="Helical" evidence="1">
    <location>
        <begin position="201"/>
        <end position="221"/>
    </location>
</feature>
<feature type="transmembrane region" description="Helical" evidence="1">
    <location>
        <begin position="81"/>
        <end position="100"/>
    </location>
</feature>
<keyword evidence="1" id="KW-1133">Transmembrane helix</keyword>
<feature type="transmembrane region" description="Helical" evidence="1">
    <location>
        <begin position="266"/>
        <end position="286"/>
    </location>
</feature>
<accession>A0ABR2W6T5</accession>
<feature type="transmembrane region" description="Helical" evidence="1">
    <location>
        <begin position="44"/>
        <end position="61"/>
    </location>
</feature>
<dbReference type="SUPFAM" id="SSF103481">
    <property type="entry name" value="Multidrug resistance efflux transporter EmrE"/>
    <property type="match status" value="1"/>
</dbReference>